<evidence type="ECO:0000256" key="5">
    <source>
        <dbReference type="SAM" id="Phobius"/>
    </source>
</evidence>
<name>A0AA87Z1R7_FICCA</name>
<evidence type="ECO:0000256" key="2">
    <source>
        <dbReference type="ARBA" id="ARBA00022538"/>
    </source>
</evidence>
<dbReference type="Proteomes" id="UP001187192">
    <property type="component" value="Unassembled WGS sequence"/>
</dbReference>
<protein>
    <recommendedName>
        <fullName evidence="8">Cation/H+ exchanger domain-containing protein</fullName>
    </recommendedName>
</protein>
<dbReference type="AlphaFoldDB" id="A0AA87Z1R7"/>
<dbReference type="GO" id="GO:0006813">
    <property type="term" value="P:potassium ion transport"/>
    <property type="evidence" value="ECO:0007669"/>
    <property type="project" value="UniProtKB-KW"/>
</dbReference>
<keyword evidence="3" id="KW-0630">Potassium</keyword>
<evidence type="ECO:0000256" key="1">
    <source>
        <dbReference type="ARBA" id="ARBA00022448"/>
    </source>
</evidence>
<dbReference type="EMBL" id="BTGU01000001">
    <property type="protein sequence ID" value="GMN23510.1"/>
    <property type="molecule type" value="Genomic_DNA"/>
</dbReference>
<keyword evidence="2" id="KW-0633">Potassium transport</keyword>
<accession>A0AA87Z1R7</accession>
<keyword evidence="5" id="KW-1133">Transmembrane helix</keyword>
<dbReference type="GO" id="GO:0098662">
    <property type="term" value="P:inorganic cation transmembrane transport"/>
    <property type="evidence" value="ECO:0007669"/>
    <property type="project" value="TreeGrafter"/>
</dbReference>
<keyword evidence="5" id="KW-0812">Transmembrane</keyword>
<keyword evidence="5" id="KW-0472">Membrane</keyword>
<keyword evidence="1" id="KW-0813">Transport</keyword>
<reference evidence="6" key="1">
    <citation type="submission" date="2023-07" db="EMBL/GenBank/DDBJ databases">
        <title>draft genome sequence of fig (Ficus carica).</title>
        <authorList>
            <person name="Takahashi T."/>
            <person name="Nishimura K."/>
        </authorList>
    </citation>
    <scope>NUCLEOTIDE SEQUENCE</scope>
</reference>
<evidence type="ECO:0000256" key="4">
    <source>
        <dbReference type="ARBA" id="ARBA00023065"/>
    </source>
</evidence>
<evidence type="ECO:0000256" key="3">
    <source>
        <dbReference type="ARBA" id="ARBA00022958"/>
    </source>
</evidence>
<comment type="caution">
    <text evidence="6">The sequence shown here is derived from an EMBL/GenBank/DDBJ whole genome shotgun (WGS) entry which is preliminary data.</text>
</comment>
<dbReference type="PANTHER" id="PTHR32468:SF66">
    <property type="entry name" value="CATION_H+ EXCHANGER DOMAIN-CONTAINING PROTEIN"/>
    <property type="match status" value="1"/>
</dbReference>
<keyword evidence="4" id="KW-0406">Ion transport</keyword>
<feature type="transmembrane region" description="Helical" evidence="5">
    <location>
        <begin position="20"/>
        <end position="43"/>
    </location>
</feature>
<dbReference type="GO" id="GO:0012505">
    <property type="term" value="C:endomembrane system"/>
    <property type="evidence" value="ECO:0007669"/>
    <property type="project" value="TreeGrafter"/>
</dbReference>
<keyword evidence="7" id="KW-1185">Reference proteome</keyword>
<gene>
    <name evidence="6" type="ORF">TIFTF001_000146</name>
</gene>
<evidence type="ECO:0000313" key="7">
    <source>
        <dbReference type="Proteomes" id="UP001187192"/>
    </source>
</evidence>
<dbReference type="InterPro" id="IPR050794">
    <property type="entry name" value="CPA2_transporter"/>
</dbReference>
<dbReference type="PANTHER" id="PTHR32468">
    <property type="entry name" value="CATION/H + ANTIPORTER"/>
    <property type="match status" value="1"/>
</dbReference>
<dbReference type="GO" id="GO:0006885">
    <property type="term" value="P:regulation of pH"/>
    <property type="evidence" value="ECO:0007669"/>
    <property type="project" value="TreeGrafter"/>
</dbReference>
<evidence type="ECO:0000313" key="6">
    <source>
        <dbReference type="EMBL" id="GMN23510.1"/>
    </source>
</evidence>
<proteinExistence type="predicted"/>
<organism evidence="6 7">
    <name type="scientific">Ficus carica</name>
    <name type="common">Common fig</name>
    <dbReference type="NCBI Taxonomy" id="3494"/>
    <lineage>
        <taxon>Eukaryota</taxon>
        <taxon>Viridiplantae</taxon>
        <taxon>Streptophyta</taxon>
        <taxon>Embryophyta</taxon>
        <taxon>Tracheophyta</taxon>
        <taxon>Spermatophyta</taxon>
        <taxon>Magnoliopsida</taxon>
        <taxon>eudicotyledons</taxon>
        <taxon>Gunneridae</taxon>
        <taxon>Pentapetalae</taxon>
        <taxon>rosids</taxon>
        <taxon>fabids</taxon>
        <taxon>Rosales</taxon>
        <taxon>Moraceae</taxon>
        <taxon>Ficeae</taxon>
        <taxon>Ficus</taxon>
    </lineage>
</organism>
<sequence length="82" mass="8929">MDYKGVRSGGIFYGESPFNYPSSVLFVQLSISALLTSFLQLLLNPLGESAFISQMLVGIVLGPSVIGRDNVIVEKVFPRTSF</sequence>
<evidence type="ECO:0008006" key="8">
    <source>
        <dbReference type="Google" id="ProtNLM"/>
    </source>
</evidence>